<dbReference type="Pfam" id="PF08808">
    <property type="entry name" value="RES"/>
    <property type="match status" value="1"/>
</dbReference>
<dbReference type="EMBL" id="CP070608">
    <property type="protein sequence ID" value="QSE97310.1"/>
    <property type="molecule type" value="Genomic_DNA"/>
</dbReference>
<evidence type="ECO:0000313" key="3">
    <source>
        <dbReference type="Proteomes" id="UP000662783"/>
    </source>
</evidence>
<evidence type="ECO:0000313" key="2">
    <source>
        <dbReference type="EMBL" id="QSE97310.1"/>
    </source>
</evidence>
<proteinExistence type="predicted"/>
<dbReference type="Proteomes" id="UP000662783">
    <property type="component" value="Chromosome"/>
</dbReference>
<protein>
    <submittedName>
        <fullName evidence="2">RES family NAD+ phosphorylase</fullName>
    </submittedName>
</protein>
<name>A0A974WJI2_9BACT</name>
<dbReference type="SMART" id="SM00953">
    <property type="entry name" value="RES"/>
    <property type="match status" value="1"/>
</dbReference>
<dbReference type="RefSeq" id="WP_205721821.1">
    <property type="nucleotide sequence ID" value="NZ_CP070608.1"/>
</dbReference>
<dbReference type="InterPro" id="IPR014914">
    <property type="entry name" value="RES_dom"/>
</dbReference>
<keyword evidence="3" id="KW-1185">Reference proteome</keyword>
<evidence type="ECO:0000259" key="1">
    <source>
        <dbReference type="SMART" id="SM00953"/>
    </source>
</evidence>
<dbReference type="AlphaFoldDB" id="A0A974WJI2"/>
<gene>
    <name evidence="2" type="ORF">JR347_17265</name>
</gene>
<accession>A0A974WJI2</accession>
<organism evidence="2 3">
    <name type="scientific">Fulvivirga lutea</name>
    <dbReference type="NCBI Taxonomy" id="2810512"/>
    <lineage>
        <taxon>Bacteria</taxon>
        <taxon>Pseudomonadati</taxon>
        <taxon>Bacteroidota</taxon>
        <taxon>Cytophagia</taxon>
        <taxon>Cytophagales</taxon>
        <taxon>Fulvivirgaceae</taxon>
        <taxon>Fulvivirga</taxon>
    </lineage>
</organism>
<sequence length="150" mass="17160">MIVYRIVHAEFANKIVASGRPARWNSAGTFVVYTASSRSLACLENLVHRSSEGLNAQFRTLVIEIPETIVIEEVTVNDLPKNWPSFKSQLQTRHMGDKWAVTQETCVLRVPSVIIPEESNYLINPQHLDFKKIKLLATEEFLFDNRFKSI</sequence>
<dbReference type="KEGG" id="fuv:JR347_17265"/>
<feature type="domain" description="RES" evidence="1">
    <location>
        <begin position="11"/>
        <end position="137"/>
    </location>
</feature>
<reference evidence="2" key="1">
    <citation type="submission" date="2021-02" db="EMBL/GenBank/DDBJ databases">
        <title>Fulvivirga sp. S481 isolated from sea water.</title>
        <authorList>
            <person name="Bae S.S."/>
            <person name="Baek K."/>
        </authorList>
    </citation>
    <scope>NUCLEOTIDE SEQUENCE</scope>
    <source>
        <strain evidence="2">S481</strain>
    </source>
</reference>